<name>A0ABY9YDS0_9GAMM</name>
<organism evidence="1 2">
    <name type="scientific">Stenotrophomonas aracearum</name>
    <dbReference type="NCBI Taxonomy" id="3003272"/>
    <lineage>
        <taxon>Bacteria</taxon>
        <taxon>Pseudomonadati</taxon>
        <taxon>Pseudomonadota</taxon>
        <taxon>Gammaproteobacteria</taxon>
        <taxon>Lysobacterales</taxon>
        <taxon>Lysobacteraceae</taxon>
        <taxon>Stenotrophomonas</taxon>
    </lineage>
</organism>
<accession>A0ABY9YDS0</accession>
<dbReference type="RefSeq" id="WP_311183353.1">
    <property type="nucleotide sequence ID" value="NZ_CP115543.1"/>
</dbReference>
<dbReference type="Proteomes" id="UP001305421">
    <property type="component" value="Chromosome"/>
</dbReference>
<sequence length="133" mass="14790">MATTALLLTIAPAVSNAQQDWNGNEAQGLGHPHPSTANVSLSDNWKAYRFDRDGIRYYQVNDRNDNVHVVVGKVDEIMWALPAGKPSARTSLPSWRLKISEEAVPTLVYSDEEISLIHYQDGSNTVWSVEEVP</sequence>
<proteinExistence type="predicted"/>
<protein>
    <recommendedName>
        <fullName evidence="3">Secreted protein</fullName>
    </recommendedName>
</protein>
<keyword evidence="2" id="KW-1185">Reference proteome</keyword>
<evidence type="ECO:0000313" key="1">
    <source>
        <dbReference type="EMBL" id="WNH48840.1"/>
    </source>
</evidence>
<evidence type="ECO:0008006" key="3">
    <source>
        <dbReference type="Google" id="ProtNLM"/>
    </source>
</evidence>
<reference evidence="1 2" key="1">
    <citation type="submission" date="2022-12" db="EMBL/GenBank/DDBJ databases">
        <title>Two new species, Stenotrophomonas aracearum and Stenotrophomonas oahuensis, isolated from Anthurium (Araceae family) in Hawaii.</title>
        <authorList>
            <person name="Chunag S.C."/>
            <person name="Dobhal S."/>
            <person name="Alvarez A."/>
            <person name="Arif M."/>
        </authorList>
    </citation>
    <scope>NUCLEOTIDE SEQUENCE [LARGE SCALE GENOMIC DNA]</scope>
    <source>
        <strain evidence="1 2">A5588</strain>
    </source>
</reference>
<evidence type="ECO:0000313" key="2">
    <source>
        <dbReference type="Proteomes" id="UP001305421"/>
    </source>
</evidence>
<dbReference type="EMBL" id="CP115543">
    <property type="protein sequence ID" value="WNH48840.1"/>
    <property type="molecule type" value="Genomic_DNA"/>
</dbReference>
<gene>
    <name evidence="1" type="ORF">PDM28_00455</name>
</gene>